<comment type="subcellular location">
    <subcellularLocation>
        <location evidence="1 6">Secreted</location>
    </subcellularLocation>
</comment>
<evidence type="ECO:0000256" key="5">
    <source>
        <dbReference type="ARBA" id="ARBA00022729"/>
    </source>
</evidence>
<dbReference type="PANTHER" id="PTHR31232:SF164">
    <property type="entry name" value="S-PROTEIN HOMOLOG"/>
    <property type="match status" value="1"/>
</dbReference>
<proteinExistence type="inferred from homology"/>
<dbReference type="PANTHER" id="PTHR31232">
    <property type="match status" value="1"/>
</dbReference>
<keyword evidence="3 6" id="KW-0713">Self-incompatibility</keyword>
<evidence type="ECO:0000313" key="7">
    <source>
        <dbReference type="EMBL" id="KAK9750809.1"/>
    </source>
</evidence>
<protein>
    <recommendedName>
        <fullName evidence="6">S-protein homolog</fullName>
    </recommendedName>
</protein>
<dbReference type="GO" id="GO:0005576">
    <property type="term" value="C:extracellular region"/>
    <property type="evidence" value="ECO:0007669"/>
    <property type="project" value="UniProtKB-SubCell"/>
</dbReference>
<feature type="signal peptide" evidence="6">
    <location>
        <begin position="1"/>
        <end position="22"/>
    </location>
</feature>
<comment type="similarity">
    <text evidence="2 6">Belongs to the plant self-incompatibility (S1) protein family.</text>
</comment>
<gene>
    <name evidence="7" type="ORF">RND81_02G223400</name>
</gene>
<evidence type="ECO:0000256" key="1">
    <source>
        <dbReference type="ARBA" id="ARBA00004613"/>
    </source>
</evidence>
<evidence type="ECO:0000256" key="3">
    <source>
        <dbReference type="ARBA" id="ARBA00022471"/>
    </source>
</evidence>
<accession>A0AAW1MWJ1</accession>
<dbReference type="GO" id="GO:0060320">
    <property type="term" value="P:rejection of self pollen"/>
    <property type="evidence" value="ECO:0007669"/>
    <property type="project" value="UniProtKB-KW"/>
</dbReference>
<reference evidence="7" key="1">
    <citation type="submission" date="2024-03" db="EMBL/GenBank/DDBJ databases">
        <title>WGS assembly of Saponaria officinalis var. Norfolk2.</title>
        <authorList>
            <person name="Jenkins J."/>
            <person name="Shu S."/>
            <person name="Grimwood J."/>
            <person name="Barry K."/>
            <person name="Goodstein D."/>
            <person name="Schmutz J."/>
            <person name="Leebens-Mack J."/>
            <person name="Osbourn A."/>
        </authorList>
    </citation>
    <scope>NUCLEOTIDE SEQUENCE [LARGE SCALE GENOMIC DNA]</scope>
    <source>
        <strain evidence="7">JIC</strain>
    </source>
</reference>
<organism evidence="7 8">
    <name type="scientific">Saponaria officinalis</name>
    <name type="common">Common soapwort</name>
    <name type="synonym">Lychnis saponaria</name>
    <dbReference type="NCBI Taxonomy" id="3572"/>
    <lineage>
        <taxon>Eukaryota</taxon>
        <taxon>Viridiplantae</taxon>
        <taxon>Streptophyta</taxon>
        <taxon>Embryophyta</taxon>
        <taxon>Tracheophyta</taxon>
        <taxon>Spermatophyta</taxon>
        <taxon>Magnoliopsida</taxon>
        <taxon>eudicotyledons</taxon>
        <taxon>Gunneridae</taxon>
        <taxon>Pentapetalae</taxon>
        <taxon>Caryophyllales</taxon>
        <taxon>Caryophyllaceae</taxon>
        <taxon>Caryophylleae</taxon>
        <taxon>Saponaria</taxon>
    </lineage>
</organism>
<evidence type="ECO:0000256" key="6">
    <source>
        <dbReference type="RuleBase" id="RU367044"/>
    </source>
</evidence>
<feature type="chain" id="PRO_5043107613" description="S-protein homolog" evidence="6">
    <location>
        <begin position="23"/>
        <end position="144"/>
    </location>
</feature>
<comment type="caution">
    <text evidence="7">The sequence shown here is derived from an EMBL/GenBank/DDBJ whole genome shotgun (WGS) entry which is preliminary data.</text>
</comment>
<dbReference type="InterPro" id="IPR010264">
    <property type="entry name" value="Self-incomp_S1"/>
</dbReference>
<keyword evidence="5 6" id="KW-0732">Signal</keyword>
<dbReference type="Proteomes" id="UP001443914">
    <property type="component" value="Unassembled WGS sequence"/>
</dbReference>
<evidence type="ECO:0000313" key="8">
    <source>
        <dbReference type="Proteomes" id="UP001443914"/>
    </source>
</evidence>
<dbReference type="EMBL" id="JBDFQZ010000002">
    <property type="protein sequence ID" value="KAK9750809.1"/>
    <property type="molecule type" value="Genomic_DNA"/>
</dbReference>
<sequence>MSKAFIILFVVLNQACLQQIACWSLTPAVYNISIGNGLNNSTLWVHCKSGDSDLKLHTIPRGGNYTWLIQTRWTLKRLYFCGLTWDHYGRKTFDAFVDEQEFVDLQCGGRHCFWKALADGIYLYNLRKGQYKKQFSWDKYVLNV</sequence>
<name>A0AAW1MWJ1_SAPOF</name>
<dbReference type="Pfam" id="PF05938">
    <property type="entry name" value="Self-incomp_S1"/>
    <property type="match status" value="1"/>
</dbReference>
<evidence type="ECO:0000256" key="4">
    <source>
        <dbReference type="ARBA" id="ARBA00022525"/>
    </source>
</evidence>
<evidence type="ECO:0000256" key="2">
    <source>
        <dbReference type="ARBA" id="ARBA00005581"/>
    </source>
</evidence>
<keyword evidence="8" id="KW-1185">Reference proteome</keyword>
<dbReference type="AlphaFoldDB" id="A0AAW1MWJ1"/>
<keyword evidence="4 6" id="KW-0964">Secreted</keyword>